<dbReference type="EMBL" id="LDJJ01000053">
    <property type="protein sequence ID" value="KRG65750.1"/>
    <property type="molecule type" value="Genomic_DNA"/>
</dbReference>
<proteinExistence type="predicted"/>
<comment type="caution">
    <text evidence="1">The sequence shown here is derived from an EMBL/GenBank/DDBJ whole genome shotgun (WGS) entry which is preliminary data.</text>
</comment>
<protein>
    <submittedName>
        <fullName evidence="1">Uncharacterized protein</fullName>
    </submittedName>
</protein>
<accession>A0A0R0C9M1</accession>
<dbReference type="AlphaFoldDB" id="A0A0R0C9M1"/>
<reference evidence="1 2" key="1">
    <citation type="submission" date="2015-05" db="EMBL/GenBank/DDBJ databases">
        <title>Genome sequencing and analysis of members of genus Stenotrophomonas.</title>
        <authorList>
            <person name="Patil P.P."/>
            <person name="Midha S."/>
            <person name="Patil P.B."/>
        </authorList>
    </citation>
    <scope>NUCLEOTIDE SEQUENCE [LARGE SCALE GENOMIC DNA]</scope>
    <source>
        <strain evidence="1 2">DSM 18941</strain>
    </source>
</reference>
<dbReference type="PATRIC" id="fig|405446.3.peg.2790"/>
<sequence length="89" mass="9711">MNSSQEAPVKDMGVICSLAEHPDGSLRVILDDAARMNGEPGRWAYKNLFTFKDYPAGELNDLAALSQAELADFGFNVLLRLLASNGLIR</sequence>
<dbReference type="RefSeq" id="WP_057629646.1">
    <property type="nucleotide sequence ID" value="NZ_LDJJ01000053.1"/>
</dbReference>
<keyword evidence="2" id="KW-1185">Reference proteome</keyword>
<evidence type="ECO:0000313" key="1">
    <source>
        <dbReference type="EMBL" id="KRG65750.1"/>
    </source>
</evidence>
<name>A0A0R0C9M1_9GAMM</name>
<gene>
    <name evidence="1" type="ORF">ABB27_15190</name>
</gene>
<organism evidence="1 2">
    <name type="scientific">Stenotrophomonas terrae</name>
    <dbReference type="NCBI Taxonomy" id="405446"/>
    <lineage>
        <taxon>Bacteria</taxon>
        <taxon>Pseudomonadati</taxon>
        <taxon>Pseudomonadota</taxon>
        <taxon>Gammaproteobacteria</taxon>
        <taxon>Lysobacterales</taxon>
        <taxon>Lysobacteraceae</taxon>
        <taxon>Stenotrophomonas</taxon>
    </lineage>
</organism>
<dbReference type="Proteomes" id="UP000051863">
    <property type="component" value="Unassembled WGS sequence"/>
</dbReference>
<dbReference type="OrthoDB" id="6045531at2"/>
<evidence type="ECO:0000313" key="2">
    <source>
        <dbReference type="Proteomes" id="UP000051863"/>
    </source>
</evidence>